<gene>
    <name evidence="1" type="ORF">SAMN05216548_11489</name>
</gene>
<dbReference type="Proteomes" id="UP000199647">
    <property type="component" value="Unassembled WGS sequence"/>
</dbReference>
<dbReference type="InterPro" id="IPR036397">
    <property type="entry name" value="RNaseH_sf"/>
</dbReference>
<protein>
    <recommendedName>
        <fullName evidence="3">Holliday junction resolvase RuvC</fullName>
    </recommendedName>
</protein>
<dbReference type="Gene3D" id="3.30.420.10">
    <property type="entry name" value="Ribonuclease H-like superfamily/Ribonuclease H"/>
    <property type="match status" value="1"/>
</dbReference>
<accession>A0A1H9MX06</accession>
<dbReference type="EMBL" id="FOFG01000014">
    <property type="protein sequence ID" value="SER28234.1"/>
    <property type="molecule type" value="Genomic_DNA"/>
</dbReference>
<reference evidence="1 2" key="1">
    <citation type="submission" date="2016-10" db="EMBL/GenBank/DDBJ databases">
        <authorList>
            <person name="de Groot N.N."/>
        </authorList>
    </citation>
    <scope>NUCLEOTIDE SEQUENCE [LARGE SCALE GENOMIC DNA]</scope>
    <source>
        <strain evidence="1 2">A52C2</strain>
    </source>
</reference>
<dbReference type="STRING" id="1855383.SAMN05216548_11489"/>
<dbReference type="OrthoDB" id="8444967at2"/>
<evidence type="ECO:0008006" key="3">
    <source>
        <dbReference type="Google" id="ProtNLM"/>
    </source>
</evidence>
<evidence type="ECO:0000313" key="2">
    <source>
        <dbReference type="Proteomes" id="UP000199647"/>
    </source>
</evidence>
<sequence>MNMIKVVGFDPALANMGIARMSLDLDTFNLTAESIKSAHTDKRANKVVRQNSDDLRRARELYGELYLGTTGCKYAFAEIPSGGQSARAVYGFGIAVGLLASCPIPLIQVQPFETKLATVGTKTASKEEMIEWAEETYPHLPWLRYTKATKNHAKGDLHEDNEHMADALAVVHAGIRTDEFKAVMALYRAAA</sequence>
<dbReference type="GO" id="GO:0003676">
    <property type="term" value="F:nucleic acid binding"/>
    <property type="evidence" value="ECO:0007669"/>
    <property type="project" value="InterPro"/>
</dbReference>
<proteinExistence type="predicted"/>
<organism evidence="1 2">
    <name type="scientific">Faunimonas pinastri</name>
    <dbReference type="NCBI Taxonomy" id="1855383"/>
    <lineage>
        <taxon>Bacteria</taxon>
        <taxon>Pseudomonadati</taxon>
        <taxon>Pseudomonadota</taxon>
        <taxon>Alphaproteobacteria</taxon>
        <taxon>Hyphomicrobiales</taxon>
        <taxon>Afifellaceae</taxon>
        <taxon>Faunimonas</taxon>
    </lineage>
</organism>
<evidence type="ECO:0000313" key="1">
    <source>
        <dbReference type="EMBL" id="SER28234.1"/>
    </source>
</evidence>
<dbReference type="RefSeq" id="WP_092498576.1">
    <property type="nucleotide sequence ID" value="NZ_FOFG01000014.1"/>
</dbReference>
<keyword evidence="2" id="KW-1185">Reference proteome</keyword>
<dbReference type="AlphaFoldDB" id="A0A1H9MX06"/>
<name>A0A1H9MX06_9HYPH</name>